<dbReference type="PANTHER" id="PTHR45947:SF3">
    <property type="entry name" value="SULFOQUINOVOSYL TRANSFERASE SQD2"/>
    <property type="match status" value="1"/>
</dbReference>
<reference evidence="4 5" key="1">
    <citation type="submission" date="2020-11" db="EMBL/GenBank/DDBJ databases">
        <title>Algicoccus daihaiensis sp.nov., isolated from Daihai Lake in Inner Mongolia.</title>
        <authorList>
            <person name="Kai J."/>
        </authorList>
    </citation>
    <scope>NUCLEOTIDE SEQUENCE [LARGE SCALE GENOMIC DNA]</scope>
    <source>
        <strain evidence="5">f23</strain>
    </source>
</reference>
<dbReference type="Pfam" id="PF00534">
    <property type="entry name" value="Glycos_transf_1"/>
    <property type="match status" value="1"/>
</dbReference>
<name>A0ABY4AN59_9BURK</name>
<dbReference type="Proteomes" id="UP000831607">
    <property type="component" value="Chromosome"/>
</dbReference>
<sequence>MLKTIESTPENTLNNNTDINLTEVASQSPSSLHEPPTERKIKRLLIVTDAWQPQVNGVVRTLGNTRANLQASGVQVEMLTPLSFKTLPCPSYPEIRLSLTSARRVQAMIEQIDPDALHIATEGPLGWAARRVARRQGWAFTTAYHTRFPEYVKARIGVPLDWSYALLRRFHGASSAVLAPTPAIVKDLQDRGFHHVVHWSRGVAHDIFYPRMQQEPPRKDNPVFLYAGRLAIEKNVEAFLKLDLPGQKWVAGEGPMAEGLKRQYPNARYIGVIPQEELAKLYSQADVFVFPSLTDTFGLVMVEAMACGLPVAAYPVAGPIDVVGDSGAGVLHDDLKQACLACLNIDRSAAIHRAAQFTWPLATQQFYDALTPMRRCSA</sequence>
<dbReference type="InterPro" id="IPR001296">
    <property type="entry name" value="Glyco_trans_1"/>
</dbReference>
<dbReference type="EMBL" id="CP063982">
    <property type="protein sequence ID" value="UOD51717.1"/>
    <property type="molecule type" value="Genomic_DNA"/>
</dbReference>
<protein>
    <submittedName>
        <fullName evidence="4">Glycosyltransferase family 1 protein</fullName>
    </submittedName>
</protein>
<feature type="domain" description="Glycosyl transferase family 1" evidence="2">
    <location>
        <begin position="213"/>
        <end position="333"/>
    </location>
</feature>
<feature type="domain" description="Glycosyltransferase subfamily 4-like N-terminal" evidence="3">
    <location>
        <begin position="55"/>
        <end position="204"/>
    </location>
</feature>
<dbReference type="InterPro" id="IPR050194">
    <property type="entry name" value="Glycosyltransferase_grp1"/>
</dbReference>
<feature type="region of interest" description="Disordered" evidence="1">
    <location>
        <begin position="1"/>
        <end position="20"/>
    </location>
</feature>
<evidence type="ECO:0000256" key="1">
    <source>
        <dbReference type="SAM" id="MobiDB-lite"/>
    </source>
</evidence>
<dbReference type="InterPro" id="IPR028098">
    <property type="entry name" value="Glyco_trans_4-like_N"/>
</dbReference>
<organism evidence="4 5">
    <name type="scientific">Orrella daihaiensis</name>
    <dbReference type="NCBI Taxonomy" id="2782176"/>
    <lineage>
        <taxon>Bacteria</taxon>
        <taxon>Pseudomonadati</taxon>
        <taxon>Pseudomonadota</taxon>
        <taxon>Betaproteobacteria</taxon>
        <taxon>Burkholderiales</taxon>
        <taxon>Alcaligenaceae</taxon>
        <taxon>Orrella</taxon>
    </lineage>
</organism>
<evidence type="ECO:0000313" key="4">
    <source>
        <dbReference type="EMBL" id="UOD51717.1"/>
    </source>
</evidence>
<evidence type="ECO:0000259" key="3">
    <source>
        <dbReference type="Pfam" id="PF13439"/>
    </source>
</evidence>
<keyword evidence="5" id="KW-1185">Reference proteome</keyword>
<dbReference type="Pfam" id="PF13439">
    <property type="entry name" value="Glyco_transf_4"/>
    <property type="match status" value="1"/>
</dbReference>
<accession>A0ABY4AN59</accession>
<dbReference type="Gene3D" id="3.40.50.2000">
    <property type="entry name" value="Glycogen Phosphorylase B"/>
    <property type="match status" value="2"/>
</dbReference>
<gene>
    <name evidence="4" type="ORF">DHf2319_09895</name>
</gene>
<evidence type="ECO:0000259" key="2">
    <source>
        <dbReference type="Pfam" id="PF00534"/>
    </source>
</evidence>
<dbReference type="CDD" id="cd03814">
    <property type="entry name" value="GT4-like"/>
    <property type="match status" value="1"/>
</dbReference>
<dbReference type="PANTHER" id="PTHR45947">
    <property type="entry name" value="SULFOQUINOVOSYL TRANSFERASE SQD2"/>
    <property type="match status" value="1"/>
</dbReference>
<feature type="compositionally biased region" description="Polar residues" evidence="1">
    <location>
        <begin position="1"/>
        <end position="10"/>
    </location>
</feature>
<feature type="compositionally biased region" description="Low complexity" evidence="1">
    <location>
        <begin position="11"/>
        <end position="20"/>
    </location>
</feature>
<proteinExistence type="predicted"/>
<dbReference type="SUPFAM" id="SSF53756">
    <property type="entry name" value="UDP-Glycosyltransferase/glycogen phosphorylase"/>
    <property type="match status" value="1"/>
</dbReference>
<evidence type="ECO:0000313" key="5">
    <source>
        <dbReference type="Proteomes" id="UP000831607"/>
    </source>
</evidence>